<dbReference type="Proteomes" id="UP001597145">
    <property type="component" value="Unassembled WGS sequence"/>
</dbReference>
<evidence type="ECO:0000313" key="2">
    <source>
        <dbReference type="EMBL" id="MFD1533194.1"/>
    </source>
</evidence>
<dbReference type="Gene3D" id="2.40.30.10">
    <property type="entry name" value="Translation factors"/>
    <property type="match status" value="1"/>
</dbReference>
<dbReference type="InterPro" id="IPR017938">
    <property type="entry name" value="Riboflavin_synthase-like_b-brl"/>
</dbReference>
<dbReference type="PANTHER" id="PTHR30157">
    <property type="entry name" value="FERRIC REDUCTASE, NADPH-DEPENDENT"/>
    <property type="match status" value="1"/>
</dbReference>
<dbReference type="InterPro" id="IPR039261">
    <property type="entry name" value="FNR_nucleotide-bd"/>
</dbReference>
<accession>A0ABW4FRU8</accession>
<gene>
    <name evidence="2" type="ORF">ACFSCY_27590</name>
</gene>
<name>A0ABW4FRU8_9PSEU</name>
<dbReference type="InterPro" id="IPR039374">
    <property type="entry name" value="SIP_fam"/>
</dbReference>
<sequence>MQELPVRTLRVLDTARVTPHMRRITFGGDDLADLTARLGAFGPDQQVKLYFPRPGQAAPHLPPVEDADMTSWYRAYTAVPEAERPWMRSYTIRAHDPEHATIDVHFLLHADAGPATRWARTASPGDVLAMFGPDGAYARPVPLTSSIADAAWLLMAGDESALPAIGTLAEALPPGRRAVAFVEVEGPADEQQLACAGELAVHWVHRGAAPAGSGTALIDAVRGARFPEGSVFAWLAGEAGTVRLLRHHLVEERGVSKRAIDFAGYWRRRRTQDDPPTEQDLADAQELLARGRELAAQELEAQELARVSERHR</sequence>
<dbReference type="Pfam" id="PF04954">
    <property type="entry name" value="SIP"/>
    <property type="match status" value="1"/>
</dbReference>
<dbReference type="InterPro" id="IPR007037">
    <property type="entry name" value="SIP_rossman_dom"/>
</dbReference>
<comment type="caution">
    <text evidence="2">The sequence shown here is derived from an EMBL/GenBank/DDBJ whole genome shotgun (WGS) entry which is preliminary data.</text>
</comment>
<dbReference type="InterPro" id="IPR013113">
    <property type="entry name" value="SIP_FAD-bd"/>
</dbReference>
<evidence type="ECO:0000313" key="3">
    <source>
        <dbReference type="Proteomes" id="UP001597145"/>
    </source>
</evidence>
<protein>
    <submittedName>
        <fullName evidence="2">Siderophore-interacting protein</fullName>
    </submittedName>
</protein>
<evidence type="ECO:0000259" key="1">
    <source>
        <dbReference type="PROSITE" id="PS51384"/>
    </source>
</evidence>
<dbReference type="PANTHER" id="PTHR30157:SF0">
    <property type="entry name" value="NADPH-DEPENDENT FERRIC-CHELATE REDUCTASE"/>
    <property type="match status" value="1"/>
</dbReference>
<dbReference type="PROSITE" id="PS51384">
    <property type="entry name" value="FAD_FR"/>
    <property type="match status" value="1"/>
</dbReference>
<dbReference type="Pfam" id="PF08021">
    <property type="entry name" value="FAD_binding_9"/>
    <property type="match status" value="1"/>
</dbReference>
<dbReference type="Gene3D" id="3.40.50.80">
    <property type="entry name" value="Nucleotide-binding domain of ferredoxin-NADP reductase (FNR) module"/>
    <property type="match status" value="1"/>
</dbReference>
<organism evidence="2 3">
    <name type="scientific">Pseudonocardia aurantiaca</name>
    <dbReference type="NCBI Taxonomy" id="75290"/>
    <lineage>
        <taxon>Bacteria</taxon>
        <taxon>Bacillati</taxon>
        <taxon>Actinomycetota</taxon>
        <taxon>Actinomycetes</taxon>
        <taxon>Pseudonocardiales</taxon>
        <taxon>Pseudonocardiaceae</taxon>
        <taxon>Pseudonocardia</taxon>
    </lineage>
</organism>
<reference evidence="3" key="1">
    <citation type="journal article" date="2019" name="Int. J. Syst. Evol. Microbiol.">
        <title>The Global Catalogue of Microorganisms (GCM) 10K type strain sequencing project: providing services to taxonomists for standard genome sequencing and annotation.</title>
        <authorList>
            <consortium name="The Broad Institute Genomics Platform"/>
            <consortium name="The Broad Institute Genome Sequencing Center for Infectious Disease"/>
            <person name="Wu L."/>
            <person name="Ma J."/>
        </authorList>
    </citation>
    <scope>NUCLEOTIDE SEQUENCE [LARGE SCALE GENOMIC DNA]</scope>
    <source>
        <strain evidence="3">JCM 12165</strain>
    </source>
</reference>
<dbReference type="CDD" id="cd06193">
    <property type="entry name" value="siderophore_interacting"/>
    <property type="match status" value="1"/>
</dbReference>
<dbReference type="InterPro" id="IPR017927">
    <property type="entry name" value="FAD-bd_FR_type"/>
</dbReference>
<dbReference type="RefSeq" id="WP_343983616.1">
    <property type="nucleotide sequence ID" value="NZ_BAAAJG010000016.1"/>
</dbReference>
<dbReference type="SUPFAM" id="SSF63380">
    <property type="entry name" value="Riboflavin synthase domain-like"/>
    <property type="match status" value="1"/>
</dbReference>
<keyword evidence="3" id="KW-1185">Reference proteome</keyword>
<dbReference type="EMBL" id="JBHUCP010000023">
    <property type="protein sequence ID" value="MFD1533194.1"/>
    <property type="molecule type" value="Genomic_DNA"/>
</dbReference>
<feature type="domain" description="FAD-binding FR-type" evidence="1">
    <location>
        <begin position="4"/>
        <end position="140"/>
    </location>
</feature>
<proteinExistence type="predicted"/>